<dbReference type="Pfam" id="PF13439">
    <property type="entry name" value="Glyco_transf_4"/>
    <property type="match status" value="1"/>
</dbReference>
<protein>
    <submittedName>
        <fullName evidence="3">Glycosyltransferase family 4 protein</fullName>
    </submittedName>
</protein>
<dbReference type="InterPro" id="IPR028098">
    <property type="entry name" value="Glyco_trans_4-like_N"/>
</dbReference>
<dbReference type="PANTHER" id="PTHR45947">
    <property type="entry name" value="SULFOQUINOVOSYL TRANSFERASE SQD2"/>
    <property type="match status" value="1"/>
</dbReference>
<reference evidence="3 4" key="1">
    <citation type="submission" date="2019-07" db="EMBL/GenBank/DDBJ databases">
        <title>Reinekea sp. strain SSH23 genome sequencing and assembly.</title>
        <authorList>
            <person name="Kim I."/>
        </authorList>
    </citation>
    <scope>NUCLEOTIDE SEQUENCE [LARGE SCALE GENOMIC DNA]</scope>
    <source>
        <strain evidence="3 4">SSH23</strain>
    </source>
</reference>
<dbReference type="SUPFAM" id="SSF53756">
    <property type="entry name" value="UDP-Glycosyltransferase/glycogen phosphorylase"/>
    <property type="match status" value="1"/>
</dbReference>
<dbReference type="Pfam" id="PF00534">
    <property type="entry name" value="Glycos_transf_1"/>
    <property type="match status" value="1"/>
</dbReference>
<dbReference type="Proteomes" id="UP000321764">
    <property type="component" value="Unassembled WGS sequence"/>
</dbReference>
<gene>
    <name evidence="3" type="ORF">FME95_01870</name>
</gene>
<dbReference type="CDD" id="cd03801">
    <property type="entry name" value="GT4_PimA-like"/>
    <property type="match status" value="1"/>
</dbReference>
<keyword evidence="3" id="KW-0808">Transferase</keyword>
<evidence type="ECO:0000313" key="4">
    <source>
        <dbReference type="Proteomes" id="UP000321764"/>
    </source>
</evidence>
<name>A0A5C8Z7S0_9GAMM</name>
<dbReference type="EMBL" id="VKAD01000001">
    <property type="protein sequence ID" value="TXR53343.1"/>
    <property type="molecule type" value="Genomic_DNA"/>
</dbReference>
<sequence length="391" mass="43911">MKILVIHNSYKVRGGEDSVFENEVALLRDGGHEVTELRVSNDSVRGFFSKIFVAVSTVFSIHGYIKTLKAIDKVRPDVVHVHNYFPILSPSVFYACKIKGVPVVHTLHNFRAICPTALLQFNGKVTERSLTEGPWWAVRKRVYRGSLVGTFLLSSMISFHKKVGTWTKCVDRFIALTDFNKQLYLNVGWPKDKVVVKPNFTTPVLKRKKARKPYALFVGRLSEEKGIPFLLSAFDDSNELKLKVIGAGPLEQLVKSKTSNNIEYLGELSRLQVAEKMMEASCLVITSLRYEPFGMVIIEAMSYGLPVLIPSEGSMEGIVPNDEAGLHYMAGNRGSFLACIRRLLDDNVMFEKLSTGAKKKYQEKYTAEVNLAMLESIYASVISTDRVKLSK</sequence>
<evidence type="ECO:0000259" key="1">
    <source>
        <dbReference type="Pfam" id="PF00534"/>
    </source>
</evidence>
<dbReference type="PANTHER" id="PTHR45947:SF13">
    <property type="entry name" value="TRANSFERASE"/>
    <property type="match status" value="1"/>
</dbReference>
<evidence type="ECO:0000313" key="3">
    <source>
        <dbReference type="EMBL" id="TXR53343.1"/>
    </source>
</evidence>
<dbReference type="RefSeq" id="WP_147712630.1">
    <property type="nucleotide sequence ID" value="NZ_VKAD01000001.1"/>
</dbReference>
<feature type="domain" description="Glycosyltransferase subfamily 4-like N-terminal" evidence="2">
    <location>
        <begin position="56"/>
        <end position="200"/>
    </location>
</feature>
<dbReference type="GO" id="GO:0016757">
    <property type="term" value="F:glycosyltransferase activity"/>
    <property type="evidence" value="ECO:0007669"/>
    <property type="project" value="InterPro"/>
</dbReference>
<proteinExistence type="predicted"/>
<dbReference type="AlphaFoldDB" id="A0A5C8Z7S0"/>
<feature type="domain" description="Glycosyl transferase family 1" evidence="1">
    <location>
        <begin position="208"/>
        <end position="359"/>
    </location>
</feature>
<organism evidence="3 4">
    <name type="scientific">Reinekea thalattae</name>
    <dbReference type="NCBI Taxonomy" id="2593301"/>
    <lineage>
        <taxon>Bacteria</taxon>
        <taxon>Pseudomonadati</taxon>
        <taxon>Pseudomonadota</taxon>
        <taxon>Gammaproteobacteria</taxon>
        <taxon>Oceanospirillales</taxon>
        <taxon>Saccharospirillaceae</taxon>
        <taxon>Reinekea</taxon>
    </lineage>
</organism>
<evidence type="ECO:0000259" key="2">
    <source>
        <dbReference type="Pfam" id="PF13439"/>
    </source>
</evidence>
<dbReference type="InterPro" id="IPR001296">
    <property type="entry name" value="Glyco_trans_1"/>
</dbReference>
<dbReference type="InterPro" id="IPR050194">
    <property type="entry name" value="Glycosyltransferase_grp1"/>
</dbReference>
<dbReference type="Gene3D" id="3.40.50.2000">
    <property type="entry name" value="Glycogen Phosphorylase B"/>
    <property type="match status" value="2"/>
</dbReference>
<keyword evidence="4" id="KW-1185">Reference proteome</keyword>
<accession>A0A5C8Z7S0</accession>
<comment type="caution">
    <text evidence="3">The sequence shown here is derived from an EMBL/GenBank/DDBJ whole genome shotgun (WGS) entry which is preliminary data.</text>
</comment>
<dbReference type="OrthoDB" id="9802525at2"/>